<dbReference type="RefSeq" id="XP_050513149.1">
    <property type="nucleotide sequence ID" value="XM_050657192.1"/>
</dbReference>
<feature type="signal peptide" evidence="1">
    <location>
        <begin position="1"/>
        <end position="22"/>
    </location>
</feature>
<organism evidence="2 3">
    <name type="scientific">Diabrotica virgifera virgifera</name>
    <name type="common">western corn rootworm</name>
    <dbReference type="NCBI Taxonomy" id="50390"/>
    <lineage>
        <taxon>Eukaryota</taxon>
        <taxon>Metazoa</taxon>
        <taxon>Ecdysozoa</taxon>
        <taxon>Arthropoda</taxon>
        <taxon>Hexapoda</taxon>
        <taxon>Insecta</taxon>
        <taxon>Pterygota</taxon>
        <taxon>Neoptera</taxon>
        <taxon>Endopterygota</taxon>
        <taxon>Coleoptera</taxon>
        <taxon>Polyphaga</taxon>
        <taxon>Cucujiformia</taxon>
        <taxon>Chrysomeloidea</taxon>
        <taxon>Chrysomelidae</taxon>
        <taxon>Galerucinae</taxon>
        <taxon>Diabroticina</taxon>
        <taxon>Diabroticites</taxon>
        <taxon>Diabrotica</taxon>
    </lineage>
</organism>
<proteinExistence type="predicted"/>
<sequence length="166" mass="18481">MCFTVYIICAIALAGLVDPNYAANDDQKNVEIKSKKTSKLVGVDDLKPEQVLSGKEGIGNTKWILVKVATFGSQKHPIYVIEAKDNPELIWATKSESCEDPEIMLVNKPQVIQKSQRFPMITKNQTSKIYSEQCGKDNCVSIDETSMEINLNSGCYGDIEFNVIEN</sequence>
<evidence type="ECO:0000256" key="1">
    <source>
        <dbReference type="SAM" id="SignalP"/>
    </source>
</evidence>
<reference evidence="2" key="1">
    <citation type="submission" date="2025-05" db="UniProtKB">
        <authorList>
            <consortium name="EnsemblMetazoa"/>
        </authorList>
    </citation>
    <scope>IDENTIFICATION</scope>
</reference>
<evidence type="ECO:0000313" key="3">
    <source>
        <dbReference type="Proteomes" id="UP001652700"/>
    </source>
</evidence>
<keyword evidence="3" id="KW-1185">Reference proteome</keyword>
<evidence type="ECO:0000313" key="2">
    <source>
        <dbReference type="EnsemblMetazoa" id="XP_050513149.1"/>
    </source>
</evidence>
<name>A0ABM5KSI5_DIAVI</name>
<dbReference type="GeneID" id="126888806"/>
<keyword evidence="1" id="KW-0732">Signal</keyword>
<dbReference type="EnsemblMetazoa" id="XM_050657192.1">
    <property type="protein sequence ID" value="XP_050513149.1"/>
    <property type="gene ID" value="LOC126888806"/>
</dbReference>
<feature type="chain" id="PRO_5046647624" evidence="1">
    <location>
        <begin position="23"/>
        <end position="166"/>
    </location>
</feature>
<protein>
    <submittedName>
        <fullName evidence="2">Uncharacterized protein</fullName>
    </submittedName>
</protein>
<accession>A0ABM5KSI5</accession>
<dbReference type="Proteomes" id="UP001652700">
    <property type="component" value="Unplaced"/>
</dbReference>